<sequence>MTFAGRIADAAFGRKQLIVLIACVAMAIGVIAGLSAKKAIWEGWFTDRLFQIRAIMGGAQPSASAPVAVIGLDQTALDSDRLSPYPRVLMTPVLAETGQAILDSGAVALGFDFVFAYSADSFVYPETGEESLRGFDLPFQRFLFANRGRVFIAHTEVGVPHRRFTAAAGSGGVRSVIISTDSDGVVRSHTPQLPLAQSPYLIDALLGAARSSMSETYTAIPDARLSSSIPYLSMIDVLTMMESEEGREKLKEFARGRIILIGSLIPFEDEHLYSDRFLPVAAADQVETGQSGRPRVQAQTAGVFILADLVGAALTGRVALEPPTGLLWGLAIAFAIAGAFAGLMLPLMTLPLVAIGGIAAALGISLAGLEFGFLIAPGVAPVACIVAMVVAASGKVAVLQRKQRSLVRLFSHYLAPDVIRQMAHSEQLPELGGDTRTVVVAFIDIAGFTKMSDSLADGEVVKMVNTCFDEIGRVITAHHGYIDKYIGDAIMAVWNAPNTVANPEQAAVDASREIVGLLDDLRRKTGQSILDLRVALNAGPVLVGDIGGEFRRSFTVMGTTVNTASRIESVAKDKKVRLAFSQSVAQNLASTYPVKEIWSGQLRGLSKDISVFTLDIAEMYMEDDFSTKDKSKQQQPKLLKFPR</sequence>
<dbReference type="PROSITE" id="PS50125">
    <property type="entry name" value="GUANYLATE_CYCLASE_2"/>
    <property type="match status" value="1"/>
</dbReference>
<evidence type="ECO:0000256" key="1">
    <source>
        <dbReference type="SAM" id="Phobius"/>
    </source>
</evidence>
<feature type="transmembrane region" description="Helical" evidence="1">
    <location>
        <begin position="17"/>
        <end position="36"/>
    </location>
</feature>
<dbReference type="SMART" id="SM00044">
    <property type="entry name" value="CYCc"/>
    <property type="match status" value="1"/>
</dbReference>
<dbReference type="EMBL" id="CP120863">
    <property type="protein sequence ID" value="WFE87798.1"/>
    <property type="molecule type" value="Genomic_DNA"/>
</dbReference>
<keyword evidence="1" id="KW-1133">Transmembrane helix</keyword>
<name>A0ABY8F4Z7_9HYPH</name>
<evidence type="ECO:0000313" key="3">
    <source>
        <dbReference type="EMBL" id="WFE87798.1"/>
    </source>
</evidence>
<dbReference type="Gene3D" id="3.30.70.1230">
    <property type="entry name" value="Nucleotide cyclase"/>
    <property type="match status" value="1"/>
</dbReference>
<accession>A0ABY8F4Z7</accession>
<keyword evidence="4" id="KW-1185">Reference proteome</keyword>
<dbReference type="SMART" id="SM01080">
    <property type="entry name" value="CHASE2"/>
    <property type="match status" value="1"/>
</dbReference>
<dbReference type="Pfam" id="PF05226">
    <property type="entry name" value="CHASE2"/>
    <property type="match status" value="1"/>
</dbReference>
<dbReference type="CDD" id="cd07302">
    <property type="entry name" value="CHD"/>
    <property type="match status" value="1"/>
</dbReference>
<dbReference type="InterPro" id="IPR029787">
    <property type="entry name" value="Nucleotide_cyclase"/>
</dbReference>
<keyword evidence="1" id="KW-0472">Membrane</keyword>
<feature type="transmembrane region" description="Helical" evidence="1">
    <location>
        <begin position="379"/>
        <end position="398"/>
    </location>
</feature>
<evidence type="ECO:0000313" key="4">
    <source>
        <dbReference type="Proteomes" id="UP001209803"/>
    </source>
</evidence>
<evidence type="ECO:0000259" key="2">
    <source>
        <dbReference type="PROSITE" id="PS50125"/>
    </source>
</evidence>
<feature type="domain" description="Guanylate cyclase" evidence="2">
    <location>
        <begin position="439"/>
        <end position="568"/>
    </location>
</feature>
<gene>
    <name evidence="3" type="ORF">K1718_16710</name>
</gene>
<organism evidence="3 4">
    <name type="scientific">Roseibium porphyridii</name>
    <dbReference type="NCBI Taxonomy" id="2866279"/>
    <lineage>
        <taxon>Bacteria</taxon>
        <taxon>Pseudomonadati</taxon>
        <taxon>Pseudomonadota</taxon>
        <taxon>Alphaproteobacteria</taxon>
        <taxon>Hyphomicrobiales</taxon>
        <taxon>Stappiaceae</taxon>
        <taxon>Roseibium</taxon>
    </lineage>
</organism>
<protein>
    <submittedName>
        <fullName evidence="3">Adenylate/guanylate cyclase domain-containing protein</fullName>
    </submittedName>
</protein>
<proteinExistence type="predicted"/>
<dbReference type="PANTHER" id="PTHR43081">
    <property type="entry name" value="ADENYLATE CYCLASE, TERMINAL-DIFFERENTIATION SPECIFIC-RELATED"/>
    <property type="match status" value="1"/>
</dbReference>
<dbReference type="InterPro" id="IPR001054">
    <property type="entry name" value="A/G_cyclase"/>
</dbReference>
<feature type="transmembrane region" description="Helical" evidence="1">
    <location>
        <begin position="326"/>
        <end position="345"/>
    </location>
</feature>
<dbReference type="RefSeq" id="WP_265681491.1">
    <property type="nucleotide sequence ID" value="NZ_CP120863.1"/>
</dbReference>
<keyword evidence="1" id="KW-0812">Transmembrane</keyword>
<dbReference type="InterPro" id="IPR007890">
    <property type="entry name" value="CHASE2"/>
</dbReference>
<feature type="transmembrane region" description="Helical" evidence="1">
    <location>
        <begin position="352"/>
        <end position="373"/>
    </location>
</feature>
<reference evidence="3 4" key="1">
    <citation type="submission" date="2023-03" db="EMBL/GenBank/DDBJ databases">
        <title>Roseibium porphyridii sp. nov. and Roseibium rhodosorbium sp. nov. isolated from marine algae, Porphyridium cruentum and Rhodosorus marinus, respectively.</title>
        <authorList>
            <person name="Lee M.W."/>
            <person name="Choi B.J."/>
            <person name="Lee J.K."/>
            <person name="Choi D.G."/>
            <person name="Baek J.H."/>
            <person name="Bayburt H."/>
            <person name="Kim J.M."/>
            <person name="Han D.M."/>
            <person name="Kim K.H."/>
            <person name="Jeon C.O."/>
        </authorList>
    </citation>
    <scope>NUCLEOTIDE SEQUENCE [LARGE SCALE GENOMIC DNA]</scope>
    <source>
        <strain evidence="3 4">KMA01</strain>
    </source>
</reference>
<dbReference type="Proteomes" id="UP001209803">
    <property type="component" value="Chromosome"/>
</dbReference>
<dbReference type="InterPro" id="IPR050697">
    <property type="entry name" value="Adenylyl/Guanylyl_Cyclase_3/4"/>
</dbReference>
<dbReference type="PANTHER" id="PTHR43081:SF1">
    <property type="entry name" value="ADENYLATE CYCLASE, TERMINAL-DIFFERENTIATION SPECIFIC"/>
    <property type="match status" value="1"/>
</dbReference>
<dbReference type="Pfam" id="PF00211">
    <property type="entry name" value="Guanylate_cyc"/>
    <property type="match status" value="1"/>
</dbReference>
<dbReference type="SUPFAM" id="SSF55073">
    <property type="entry name" value="Nucleotide cyclase"/>
    <property type="match status" value="1"/>
</dbReference>